<feature type="domain" description="BAR" evidence="5">
    <location>
        <begin position="17"/>
        <end position="522"/>
    </location>
</feature>
<reference evidence="6" key="1">
    <citation type="submission" date="2021-12" db="EMBL/GenBank/DDBJ databases">
        <title>Black yeast isolated from Biological Soil Crust.</title>
        <authorList>
            <person name="Kurbessoian T."/>
        </authorList>
    </citation>
    <scope>NUCLEOTIDE SEQUENCE</scope>
    <source>
        <strain evidence="6">CCFEE 5208</strain>
    </source>
</reference>
<gene>
    <name evidence="6" type="primary">hob3_2</name>
    <name evidence="6" type="ORF">LTR82_017526</name>
</gene>
<dbReference type="GO" id="GO:0008289">
    <property type="term" value="F:lipid binding"/>
    <property type="evidence" value="ECO:0007669"/>
    <property type="project" value="TreeGrafter"/>
</dbReference>
<evidence type="ECO:0000256" key="4">
    <source>
        <dbReference type="SAM" id="MobiDB-lite"/>
    </source>
</evidence>
<accession>A0AAN6F408</accession>
<dbReference type="GO" id="GO:0030479">
    <property type="term" value="C:actin cortical patch"/>
    <property type="evidence" value="ECO:0007669"/>
    <property type="project" value="TreeGrafter"/>
</dbReference>
<protein>
    <submittedName>
        <fullName evidence="6">BAR adaptor protein Hob3</fullName>
    </submittedName>
</protein>
<dbReference type="EMBL" id="JASUXU010000146">
    <property type="protein sequence ID" value="KAK0303536.1"/>
    <property type="molecule type" value="Genomic_DNA"/>
</dbReference>
<dbReference type="GO" id="GO:0097320">
    <property type="term" value="P:plasma membrane tubulation"/>
    <property type="evidence" value="ECO:0007669"/>
    <property type="project" value="TreeGrafter"/>
</dbReference>
<proteinExistence type="predicted"/>
<dbReference type="SMART" id="SM00721">
    <property type="entry name" value="BAR"/>
    <property type="match status" value="1"/>
</dbReference>
<keyword evidence="3" id="KW-0206">Cytoskeleton</keyword>
<dbReference type="CDD" id="cd07307">
    <property type="entry name" value="BAR"/>
    <property type="match status" value="1"/>
</dbReference>
<dbReference type="GO" id="GO:1990528">
    <property type="term" value="C:Rvs161p-Rvs167p complex"/>
    <property type="evidence" value="ECO:0007669"/>
    <property type="project" value="TreeGrafter"/>
</dbReference>
<dbReference type="GO" id="GO:0006897">
    <property type="term" value="P:endocytosis"/>
    <property type="evidence" value="ECO:0007669"/>
    <property type="project" value="InterPro"/>
</dbReference>
<dbReference type="PROSITE" id="PS51021">
    <property type="entry name" value="BAR"/>
    <property type="match status" value="1"/>
</dbReference>
<dbReference type="GO" id="GO:0031097">
    <property type="term" value="C:medial cortex"/>
    <property type="evidence" value="ECO:0007669"/>
    <property type="project" value="TreeGrafter"/>
</dbReference>
<comment type="caution">
    <text evidence="6">The sequence shown here is derived from an EMBL/GenBank/DDBJ whole genome shotgun (WGS) entry which is preliminary data.</text>
</comment>
<dbReference type="InterPro" id="IPR027267">
    <property type="entry name" value="AH/BAR_dom_sf"/>
</dbReference>
<dbReference type="GO" id="GO:0043332">
    <property type="term" value="C:mating projection tip"/>
    <property type="evidence" value="ECO:0007669"/>
    <property type="project" value="TreeGrafter"/>
</dbReference>
<dbReference type="InterPro" id="IPR046982">
    <property type="entry name" value="BIN3/RVS161-like"/>
</dbReference>
<dbReference type="GO" id="GO:0051666">
    <property type="term" value="P:actin cortical patch localization"/>
    <property type="evidence" value="ECO:0007669"/>
    <property type="project" value="InterPro"/>
</dbReference>
<evidence type="ECO:0000313" key="7">
    <source>
        <dbReference type="Proteomes" id="UP001168146"/>
    </source>
</evidence>
<sequence length="546" mass="61046">MSWSGFKKAASRAGTQVMMKTGQVEKTSDREYEVEERRFRTLESASLRLQKEAKGYLDSLRAMTASQMRIAETIDAFYGEAGAKDGVSRSYKQAVEDLDAETVKALDGPYRCVPVQLYQCAFDEDKGVLNQATINEIEAEMNEKGRLNRGESSGNTTGVASVSVDLDGAIKLMDYVYRTTVLEPISRFCAYFPDINECIKKRNHKLLDYDSVRARVRKLTEKPDKDPSKLPRTEKEAEMVSINAFLRESHEDTSFLDVDLSVPSPPKTQDTIRRVQQQLQQDEEEFLRRHSGLRGMRKSPSMMSRVSSFGRATQMSSEDGYGVVRSPSSGSHLAGLHSQLPVVRESSTETLPHPLSAASDETGGLRTDVNMDRTHPTLQGKPTSTAHLISSPSTVASILSATRHKRIDKRHDGSNGSGNACHEPPSRTPFFHPSELEQIMQPLKQEYIRNQTDEVLQAKAAYDQLNEQLTSELPQLIDLRVPYLDPSFEALVKIQLRFCAEAYSRMAQVQQYMDASTRDQYASGELDARVEEALGQIRELSIAGTV</sequence>
<dbReference type="PANTHER" id="PTHR47174:SF3">
    <property type="entry name" value="BRIDGING INTEGRATOR 3"/>
    <property type="match status" value="1"/>
</dbReference>
<evidence type="ECO:0000256" key="3">
    <source>
        <dbReference type="ARBA" id="ARBA00023212"/>
    </source>
</evidence>
<name>A0AAN6F408_9PEZI</name>
<dbReference type="SUPFAM" id="SSF103657">
    <property type="entry name" value="BAR/IMD domain-like"/>
    <property type="match status" value="2"/>
</dbReference>
<dbReference type="InterPro" id="IPR004148">
    <property type="entry name" value="BAR_dom"/>
</dbReference>
<keyword evidence="2" id="KW-0963">Cytoplasm</keyword>
<dbReference type="Proteomes" id="UP001168146">
    <property type="component" value="Unassembled WGS sequence"/>
</dbReference>
<evidence type="ECO:0000256" key="1">
    <source>
        <dbReference type="ARBA" id="ARBA00004245"/>
    </source>
</evidence>
<organism evidence="6 7">
    <name type="scientific">Friedmanniomyces endolithicus</name>
    <dbReference type="NCBI Taxonomy" id="329885"/>
    <lineage>
        <taxon>Eukaryota</taxon>
        <taxon>Fungi</taxon>
        <taxon>Dikarya</taxon>
        <taxon>Ascomycota</taxon>
        <taxon>Pezizomycotina</taxon>
        <taxon>Dothideomycetes</taxon>
        <taxon>Dothideomycetidae</taxon>
        <taxon>Mycosphaerellales</taxon>
        <taxon>Teratosphaeriaceae</taxon>
        <taxon>Friedmanniomyces</taxon>
    </lineage>
</organism>
<dbReference type="PANTHER" id="PTHR47174">
    <property type="entry name" value="BRIDGING INTEGRATOR 3"/>
    <property type="match status" value="1"/>
</dbReference>
<evidence type="ECO:0000259" key="5">
    <source>
        <dbReference type="PROSITE" id="PS51021"/>
    </source>
</evidence>
<feature type="region of interest" description="Disordered" evidence="4">
    <location>
        <begin position="311"/>
        <end position="330"/>
    </location>
</feature>
<comment type="subcellular location">
    <subcellularLocation>
        <location evidence="1">Cytoplasm</location>
        <location evidence="1">Cytoskeleton</location>
    </subcellularLocation>
</comment>
<dbReference type="Pfam" id="PF03114">
    <property type="entry name" value="BAR"/>
    <property type="match status" value="3"/>
</dbReference>
<evidence type="ECO:0000256" key="2">
    <source>
        <dbReference type="ARBA" id="ARBA00022490"/>
    </source>
</evidence>
<dbReference type="AlphaFoldDB" id="A0AAN6F408"/>
<dbReference type="Gene3D" id="1.20.1270.60">
    <property type="entry name" value="Arfaptin homology (AH) domain/BAR domain"/>
    <property type="match status" value="2"/>
</dbReference>
<evidence type="ECO:0000313" key="6">
    <source>
        <dbReference type="EMBL" id="KAK0303536.1"/>
    </source>
</evidence>